<name>E4L8B2_9FIRM</name>
<evidence type="ECO:0000256" key="4">
    <source>
        <dbReference type="ARBA" id="ARBA00022801"/>
    </source>
</evidence>
<comment type="similarity">
    <text evidence="1 6">Belongs to the peptidase S14 family.</text>
</comment>
<evidence type="ECO:0000256" key="6">
    <source>
        <dbReference type="RuleBase" id="RU003567"/>
    </source>
</evidence>
<dbReference type="Proteomes" id="UP000004594">
    <property type="component" value="Unassembled WGS sequence"/>
</dbReference>
<dbReference type="GO" id="GO:0051117">
    <property type="term" value="F:ATPase binding"/>
    <property type="evidence" value="ECO:0007669"/>
    <property type="project" value="TreeGrafter"/>
</dbReference>
<evidence type="ECO:0000256" key="2">
    <source>
        <dbReference type="ARBA" id="ARBA00022490"/>
    </source>
</evidence>
<dbReference type="GO" id="GO:0004176">
    <property type="term" value="F:ATP-dependent peptidase activity"/>
    <property type="evidence" value="ECO:0007669"/>
    <property type="project" value="InterPro"/>
</dbReference>
<comment type="caution">
    <text evidence="7">The sequence shown here is derived from an EMBL/GenBank/DDBJ whole genome shotgun (WGS) entry which is preliminary data.</text>
</comment>
<dbReference type="AlphaFoldDB" id="E4L8B2"/>
<dbReference type="CDD" id="cd07016">
    <property type="entry name" value="S14_ClpP_1"/>
    <property type="match status" value="1"/>
</dbReference>
<evidence type="ECO:0000313" key="7">
    <source>
        <dbReference type="EMBL" id="EFR43003.1"/>
    </source>
</evidence>
<evidence type="ECO:0000256" key="1">
    <source>
        <dbReference type="ARBA" id="ARBA00007039"/>
    </source>
</evidence>
<keyword evidence="3" id="KW-0645">Protease</keyword>
<dbReference type="InterPro" id="IPR029045">
    <property type="entry name" value="ClpP/crotonase-like_dom_sf"/>
</dbReference>
<dbReference type="RefSeq" id="WP_007554410.1">
    <property type="nucleotide sequence ID" value="NZ_AENT01000012.1"/>
</dbReference>
<dbReference type="PRINTS" id="PR00127">
    <property type="entry name" value="CLPPROTEASEP"/>
</dbReference>
<reference evidence="7 8" key="1">
    <citation type="submission" date="2010-11" db="EMBL/GenBank/DDBJ databases">
        <authorList>
            <person name="Durkin A.S."/>
            <person name="Madupu R."/>
            <person name="Torralba M."/>
            <person name="Gillis M."/>
            <person name="Methe B."/>
            <person name="Sutton G."/>
            <person name="Nelson K.E."/>
        </authorList>
    </citation>
    <scope>NUCLEOTIDE SEQUENCE [LARGE SCALE GENOMIC DNA]</scope>
    <source>
        <strain evidence="7 8">UPII 345-E</strain>
    </source>
</reference>
<accession>E4L8B2</accession>
<dbReference type="PANTHER" id="PTHR10381">
    <property type="entry name" value="ATP-DEPENDENT CLP PROTEASE PROTEOLYTIC SUBUNIT"/>
    <property type="match status" value="1"/>
</dbReference>
<proteinExistence type="inferred from homology"/>
<dbReference type="GO" id="GO:0006515">
    <property type="term" value="P:protein quality control for misfolded or incompletely synthesized proteins"/>
    <property type="evidence" value="ECO:0007669"/>
    <property type="project" value="TreeGrafter"/>
</dbReference>
<dbReference type="GO" id="GO:0004252">
    <property type="term" value="F:serine-type endopeptidase activity"/>
    <property type="evidence" value="ECO:0007669"/>
    <property type="project" value="InterPro"/>
</dbReference>
<dbReference type="eggNOG" id="COG0740">
    <property type="taxonomic scope" value="Bacteria"/>
</dbReference>
<dbReference type="InterPro" id="IPR001907">
    <property type="entry name" value="ClpP"/>
</dbReference>
<gene>
    <name evidence="7" type="primary">clpP</name>
    <name evidence="7" type="ORF">HMPREF9220_1095</name>
</gene>
<organism evidence="7 8">
    <name type="scientific">Dialister micraerophilus UPII 345-E</name>
    <dbReference type="NCBI Taxonomy" id="910314"/>
    <lineage>
        <taxon>Bacteria</taxon>
        <taxon>Bacillati</taxon>
        <taxon>Bacillota</taxon>
        <taxon>Negativicutes</taxon>
        <taxon>Veillonellales</taxon>
        <taxon>Veillonellaceae</taxon>
        <taxon>Dialister</taxon>
    </lineage>
</organism>
<protein>
    <recommendedName>
        <fullName evidence="6">ATP-dependent Clp protease proteolytic subunit</fullName>
    </recommendedName>
</protein>
<evidence type="ECO:0000256" key="3">
    <source>
        <dbReference type="ARBA" id="ARBA00022670"/>
    </source>
</evidence>
<dbReference type="Gene3D" id="3.90.226.10">
    <property type="entry name" value="2-enoyl-CoA Hydratase, Chain A, domain 1"/>
    <property type="match status" value="1"/>
</dbReference>
<keyword evidence="5" id="KW-0720">Serine protease</keyword>
<keyword evidence="2" id="KW-0963">Cytoplasm</keyword>
<dbReference type="InterPro" id="IPR023562">
    <property type="entry name" value="ClpP/TepA"/>
</dbReference>
<dbReference type="OrthoDB" id="9806592at2"/>
<keyword evidence="4 7" id="KW-0378">Hydrolase</keyword>
<dbReference type="GO" id="GO:0009368">
    <property type="term" value="C:endopeptidase Clp complex"/>
    <property type="evidence" value="ECO:0007669"/>
    <property type="project" value="TreeGrafter"/>
</dbReference>
<dbReference type="PANTHER" id="PTHR10381:SF70">
    <property type="entry name" value="ATP-DEPENDENT CLP PROTEASE PROTEOLYTIC SUBUNIT"/>
    <property type="match status" value="1"/>
</dbReference>
<sequence length="249" mass="27753">MIKVNNLKDSAEIYIHGDIIDDFASNFIDGLDGFVFPKAIKDELDSIGEKPITVYINSDGGSVPAGVAIANMLKRHKAKTTAVIDGWCCSIATQIFFSCQERQIPKNAYLMIHKPSCTTVGDANELRKTAEALDTIQKGLEEVYRAAAKEHITDEDITKYVNQESWFTGEEASEIFNITLLDEVKAVAKFGSGKNQMLNIPKDICFESKNKELKKVEKIEGEKNTQDIENQIEINLKIAETELNLCEKA</sequence>
<evidence type="ECO:0000256" key="5">
    <source>
        <dbReference type="ARBA" id="ARBA00022825"/>
    </source>
</evidence>
<dbReference type="EMBL" id="AENT01000012">
    <property type="protein sequence ID" value="EFR43003.1"/>
    <property type="molecule type" value="Genomic_DNA"/>
</dbReference>
<evidence type="ECO:0000313" key="8">
    <source>
        <dbReference type="Proteomes" id="UP000004594"/>
    </source>
</evidence>
<dbReference type="SUPFAM" id="SSF52096">
    <property type="entry name" value="ClpP/crotonase"/>
    <property type="match status" value="1"/>
</dbReference>
<dbReference type="NCBIfam" id="NF045542">
    <property type="entry name" value="Clp_rel_HeadMat"/>
    <property type="match status" value="1"/>
</dbReference>
<dbReference type="Pfam" id="PF00574">
    <property type="entry name" value="CLP_protease"/>
    <property type="match status" value="1"/>
</dbReference>